<dbReference type="InterPro" id="IPR059179">
    <property type="entry name" value="MLKL-like_MCAfunc"/>
</dbReference>
<evidence type="ECO:0000256" key="1">
    <source>
        <dbReference type="SAM" id="MobiDB-lite"/>
    </source>
</evidence>
<dbReference type="Gene3D" id="1.20.930.20">
    <property type="entry name" value="Adaptor protein Cbl, N-terminal domain"/>
    <property type="match status" value="1"/>
</dbReference>
<name>A0A5C3NF11_9AGAM</name>
<accession>A0A5C3NF11</accession>
<evidence type="ECO:0008006" key="5">
    <source>
        <dbReference type="Google" id="ProtNLM"/>
    </source>
</evidence>
<keyword evidence="2" id="KW-0732">Signal</keyword>
<organism evidence="3 4">
    <name type="scientific">Heliocybe sulcata</name>
    <dbReference type="NCBI Taxonomy" id="5364"/>
    <lineage>
        <taxon>Eukaryota</taxon>
        <taxon>Fungi</taxon>
        <taxon>Dikarya</taxon>
        <taxon>Basidiomycota</taxon>
        <taxon>Agaricomycotina</taxon>
        <taxon>Agaricomycetes</taxon>
        <taxon>Gloeophyllales</taxon>
        <taxon>Gloeophyllaceae</taxon>
        <taxon>Heliocybe</taxon>
    </lineage>
</organism>
<dbReference type="AlphaFoldDB" id="A0A5C3NF11"/>
<proteinExistence type="predicted"/>
<dbReference type="CDD" id="cd21037">
    <property type="entry name" value="MLKL_NTD"/>
    <property type="match status" value="1"/>
</dbReference>
<feature type="compositionally biased region" description="Polar residues" evidence="1">
    <location>
        <begin position="275"/>
        <end position="285"/>
    </location>
</feature>
<dbReference type="OrthoDB" id="3215763at2759"/>
<feature type="chain" id="PRO_5022844950" description="Fungal N-terminal domain-containing protein" evidence="2">
    <location>
        <begin position="24"/>
        <end position="351"/>
    </location>
</feature>
<evidence type="ECO:0000313" key="4">
    <source>
        <dbReference type="Proteomes" id="UP000305948"/>
    </source>
</evidence>
<protein>
    <recommendedName>
        <fullName evidence="5">Fungal N-terminal domain-containing protein</fullName>
    </recommendedName>
</protein>
<sequence length="351" mass="38409">MSSTLLNTAFAALQLVYQAYSSARTNKKRCGSLVQRCQFLVERLQALVDVDCRYDEQLQHRVQRLELAFQHISNTIAFIGQQSLVWSILHSSDNATEIDKCQAMIQELMAMFDIEQLVHLEAYQHQHEVARKGDHSQLMRHVRVLEGYNERVLGQLSSQANKISGIYGVVQSLSSEIHAIVHNKPASMDITSSGSPRPASSLSCGDQKVYLSTSPAGPRNTLAATSLARLPGPNPSKLDTHASWSRSSCTPFIWHRRTGASDYGTLDELSCASSFQSVPNGSGSARRTPKGDPNTSRNRPISLDNKRSSITLASIQAVASSLSIQTSGTAETNLSKASMESICSSTVFLRP</sequence>
<dbReference type="Proteomes" id="UP000305948">
    <property type="component" value="Unassembled WGS sequence"/>
</dbReference>
<evidence type="ECO:0000256" key="2">
    <source>
        <dbReference type="SAM" id="SignalP"/>
    </source>
</evidence>
<dbReference type="InterPro" id="IPR036537">
    <property type="entry name" value="Adaptor_Cbl_N_dom_sf"/>
</dbReference>
<dbReference type="GO" id="GO:0007166">
    <property type="term" value="P:cell surface receptor signaling pathway"/>
    <property type="evidence" value="ECO:0007669"/>
    <property type="project" value="InterPro"/>
</dbReference>
<gene>
    <name evidence="3" type="ORF">OE88DRAFT_683891</name>
</gene>
<reference evidence="3 4" key="1">
    <citation type="journal article" date="2019" name="Nat. Ecol. Evol.">
        <title>Megaphylogeny resolves global patterns of mushroom evolution.</title>
        <authorList>
            <person name="Varga T."/>
            <person name="Krizsan K."/>
            <person name="Foldi C."/>
            <person name="Dima B."/>
            <person name="Sanchez-Garcia M."/>
            <person name="Sanchez-Ramirez S."/>
            <person name="Szollosi G.J."/>
            <person name="Szarkandi J.G."/>
            <person name="Papp V."/>
            <person name="Albert L."/>
            <person name="Andreopoulos W."/>
            <person name="Angelini C."/>
            <person name="Antonin V."/>
            <person name="Barry K.W."/>
            <person name="Bougher N.L."/>
            <person name="Buchanan P."/>
            <person name="Buyck B."/>
            <person name="Bense V."/>
            <person name="Catcheside P."/>
            <person name="Chovatia M."/>
            <person name="Cooper J."/>
            <person name="Damon W."/>
            <person name="Desjardin D."/>
            <person name="Finy P."/>
            <person name="Geml J."/>
            <person name="Haridas S."/>
            <person name="Hughes K."/>
            <person name="Justo A."/>
            <person name="Karasinski D."/>
            <person name="Kautmanova I."/>
            <person name="Kiss B."/>
            <person name="Kocsube S."/>
            <person name="Kotiranta H."/>
            <person name="LaButti K.M."/>
            <person name="Lechner B.E."/>
            <person name="Liimatainen K."/>
            <person name="Lipzen A."/>
            <person name="Lukacs Z."/>
            <person name="Mihaltcheva S."/>
            <person name="Morgado L.N."/>
            <person name="Niskanen T."/>
            <person name="Noordeloos M.E."/>
            <person name="Ohm R.A."/>
            <person name="Ortiz-Santana B."/>
            <person name="Ovrebo C."/>
            <person name="Racz N."/>
            <person name="Riley R."/>
            <person name="Savchenko A."/>
            <person name="Shiryaev A."/>
            <person name="Soop K."/>
            <person name="Spirin V."/>
            <person name="Szebenyi C."/>
            <person name="Tomsovsky M."/>
            <person name="Tulloss R.E."/>
            <person name="Uehling J."/>
            <person name="Grigoriev I.V."/>
            <person name="Vagvolgyi C."/>
            <person name="Papp T."/>
            <person name="Martin F.M."/>
            <person name="Miettinen O."/>
            <person name="Hibbett D.S."/>
            <person name="Nagy L.G."/>
        </authorList>
    </citation>
    <scope>NUCLEOTIDE SEQUENCE [LARGE SCALE GENOMIC DNA]</scope>
    <source>
        <strain evidence="3 4">OMC1185</strain>
    </source>
</reference>
<evidence type="ECO:0000313" key="3">
    <source>
        <dbReference type="EMBL" id="TFK55942.1"/>
    </source>
</evidence>
<dbReference type="EMBL" id="ML213504">
    <property type="protein sequence ID" value="TFK55942.1"/>
    <property type="molecule type" value="Genomic_DNA"/>
</dbReference>
<feature type="signal peptide" evidence="2">
    <location>
        <begin position="1"/>
        <end position="23"/>
    </location>
</feature>
<keyword evidence="4" id="KW-1185">Reference proteome</keyword>
<feature type="region of interest" description="Disordered" evidence="1">
    <location>
        <begin position="275"/>
        <end position="305"/>
    </location>
</feature>